<dbReference type="HOGENOM" id="CLU_024251_2_0_1"/>
<keyword evidence="9 11" id="KW-0324">Glycolysis</keyword>
<dbReference type="GO" id="GO:0006096">
    <property type="term" value="P:glycolytic process"/>
    <property type="evidence" value="ECO:0007669"/>
    <property type="project" value="UniProtKB-UniPathway"/>
</dbReference>
<dbReference type="GO" id="GO:0004807">
    <property type="term" value="F:triose-phosphate isomerase activity"/>
    <property type="evidence" value="ECO:0007669"/>
    <property type="project" value="UniProtKB-EC"/>
</dbReference>
<protein>
    <recommendedName>
        <fullName evidence="7 11">Triosephosphate isomerase</fullName>
        <ecNumber evidence="6 11">5.3.1.1</ecNumber>
    </recommendedName>
</protein>
<dbReference type="AlphaFoldDB" id="T1J351"/>
<comment type="subunit">
    <text evidence="5">Homodimer.</text>
</comment>
<evidence type="ECO:0000256" key="6">
    <source>
        <dbReference type="ARBA" id="ARBA00011940"/>
    </source>
</evidence>
<dbReference type="Pfam" id="PF00121">
    <property type="entry name" value="TIM"/>
    <property type="match status" value="1"/>
</dbReference>
<evidence type="ECO:0000313" key="13">
    <source>
        <dbReference type="Proteomes" id="UP000014500"/>
    </source>
</evidence>
<dbReference type="GO" id="GO:0019563">
    <property type="term" value="P:glycerol catabolic process"/>
    <property type="evidence" value="ECO:0007669"/>
    <property type="project" value="TreeGrafter"/>
</dbReference>
<evidence type="ECO:0000256" key="2">
    <source>
        <dbReference type="ARBA" id="ARBA00004680"/>
    </source>
</evidence>
<evidence type="ECO:0000256" key="7">
    <source>
        <dbReference type="ARBA" id="ARBA00019397"/>
    </source>
</evidence>
<keyword evidence="13" id="KW-1185">Reference proteome</keyword>
<accession>T1J351</accession>
<dbReference type="STRING" id="126957.T1J351"/>
<keyword evidence="10 11" id="KW-0413">Isomerase</keyword>
<dbReference type="Proteomes" id="UP000014500">
    <property type="component" value="Unassembled WGS sequence"/>
</dbReference>
<dbReference type="SUPFAM" id="SSF51351">
    <property type="entry name" value="Triosephosphate isomerase (TIM)"/>
    <property type="match status" value="1"/>
</dbReference>
<dbReference type="OMA" id="NWKMHMT"/>
<dbReference type="PANTHER" id="PTHR21139:SF2">
    <property type="entry name" value="TRIOSEPHOSPHATE ISOMERASE"/>
    <property type="match status" value="1"/>
</dbReference>
<dbReference type="UniPathway" id="UPA00109">
    <property type="reaction ID" value="UER00189"/>
</dbReference>
<reference evidence="12" key="2">
    <citation type="submission" date="2015-02" db="UniProtKB">
        <authorList>
            <consortium name="EnsemblMetazoa"/>
        </authorList>
    </citation>
    <scope>IDENTIFICATION</scope>
</reference>
<dbReference type="EnsemblMetazoa" id="SMAR008009-RA">
    <property type="protein sequence ID" value="SMAR008009-PA"/>
    <property type="gene ID" value="SMAR008009"/>
</dbReference>
<dbReference type="EC" id="5.3.1.1" evidence="6 11"/>
<evidence type="ECO:0000256" key="4">
    <source>
        <dbReference type="ARBA" id="ARBA00007422"/>
    </source>
</evidence>
<evidence type="ECO:0000256" key="5">
    <source>
        <dbReference type="ARBA" id="ARBA00011738"/>
    </source>
</evidence>
<sequence length="249" mass="27268">MPVTRRFFVGGNWKMNGTNESIREIGKFLTTGPLNANTDIVCGAPAVYLDFARRIMPPSVKISAQNCYKEVKGAFTGEISPAMLRDIGIEWVILGHSERRQIFGETDKLVAEKVGHALSEGLNVIVCIGETLDERKASKTEEVVSRQLTAIKKNVLNWDKVVVAYEPIWAIGTGMTATPQQAQEVHAYLRKWFLDNVSPEVSAAVRIIYGGSVSAKNCRDLAKEGDIDGFLVGGASLLAEFVLIVNART</sequence>
<dbReference type="HAMAP" id="MF_00147_B">
    <property type="entry name" value="TIM_B"/>
    <property type="match status" value="1"/>
</dbReference>
<dbReference type="eggNOG" id="KOG1643">
    <property type="taxonomic scope" value="Eukaryota"/>
</dbReference>
<organism evidence="12 13">
    <name type="scientific">Strigamia maritima</name>
    <name type="common">European centipede</name>
    <name type="synonym">Geophilus maritimus</name>
    <dbReference type="NCBI Taxonomy" id="126957"/>
    <lineage>
        <taxon>Eukaryota</taxon>
        <taxon>Metazoa</taxon>
        <taxon>Ecdysozoa</taxon>
        <taxon>Arthropoda</taxon>
        <taxon>Myriapoda</taxon>
        <taxon>Chilopoda</taxon>
        <taxon>Pleurostigmophora</taxon>
        <taxon>Geophilomorpha</taxon>
        <taxon>Linotaeniidae</taxon>
        <taxon>Strigamia</taxon>
    </lineage>
</organism>
<dbReference type="GO" id="GO:0006094">
    <property type="term" value="P:gluconeogenesis"/>
    <property type="evidence" value="ECO:0007669"/>
    <property type="project" value="UniProtKB-UniPathway"/>
</dbReference>
<evidence type="ECO:0000256" key="9">
    <source>
        <dbReference type="ARBA" id="ARBA00023152"/>
    </source>
</evidence>
<dbReference type="NCBIfam" id="TIGR00419">
    <property type="entry name" value="tim"/>
    <property type="match status" value="1"/>
</dbReference>
<name>T1J351_STRMM</name>
<dbReference type="CDD" id="cd00311">
    <property type="entry name" value="TIM"/>
    <property type="match status" value="1"/>
</dbReference>
<dbReference type="InterPro" id="IPR022896">
    <property type="entry name" value="TrioseP_Isoase_bac/euk"/>
</dbReference>
<dbReference type="InterPro" id="IPR035990">
    <property type="entry name" value="TIM_sf"/>
</dbReference>
<dbReference type="PROSITE" id="PS00171">
    <property type="entry name" value="TIM_1"/>
    <property type="match status" value="1"/>
</dbReference>
<dbReference type="UniPathway" id="UPA00138"/>
<dbReference type="InterPro" id="IPR020861">
    <property type="entry name" value="Triosephosphate_isomerase_AS"/>
</dbReference>
<dbReference type="Gene3D" id="3.20.20.70">
    <property type="entry name" value="Aldolase class I"/>
    <property type="match status" value="1"/>
</dbReference>
<dbReference type="PhylomeDB" id="T1J351"/>
<evidence type="ECO:0000256" key="10">
    <source>
        <dbReference type="ARBA" id="ARBA00023235"/>
    </source>
</evidence>
<dbReference type="FunFam" id="3.20.20.70:FF:000025">
    <property type="entry name" value="Triosephosphate isomerase"/>
    <property type="match status" value="1"/>
</dbReference>
<dbReference type="EMBL" id="JH431820">
    <property type="status" value="NOT_ANNOTATED_CDS"/>
    <property type="molecule type" value="Genomic_DNA"/>
</dbReference>
<evidence type="ECO:0000256" key="3">
    <source>
        <dbReference type="ARBA" id="ARBA00004742"/>
    </source>
</evidence>
<proteinExistence type="inferred from homology"/>
<dbReference type="GO" id="GO:0046166">
    <property type="term" value="P:glyceraldehyde-3-phosphate biosynthetic process"/>
    <property type="evidence" value="ECO:0007669"/>
    <property type="project" value="TreeGrafter"/>
</dbReference>
<evidence type="ECO:0000313" key="12">
    <source>
        <dbReference type="EnsemblMetazoa" id="SMAR008009-PA"/>
    </source>
</evidence>
<dbReference type="PROSITE" id="PS51440">
    <property type="entry name" value="TIM_2"/>
    <property type="match status" value="1"/>
</dbReference>
<dbReference type="GO" id="GO:0005829">
    <property type="term" value="C:cytosol"/>
    <property type="evidence" value="ECO:0007669"/>
    <property type="project" value="TreeGrafter"/>
</dbReference>
<evidence type="ECO:0000256" key="11">
    <source>
        <dbReference type="RuleBase" id="RU363013"/>
    </source>
</evidence>
<comment type="catalytic activity">
    <reaction evidence="1 11">
        <text>D-glyceraldehyde 3-phosphate = dihydroxyacetone phosphate</text>
        <dbReference type="Rhea" id="RHEA:18585"/>
        <dbReference type="ChEBI" id="CHEBI:57642"/>
        <dbReference type="ChEBI" id="CHEBI:59776"/>
        <dbReference type="EC" id="5.3.1.1"/>
    </reaction>
</comment>
<dbReference type="InterPro" id="IPR000652">
    <property type="entry name" value="Triosephosphate_isomerase"/>
</dbReference>
<keyword evidence="8 11" id="KW-0312">Gluconeogenesis</keyword>
<dbReference type="PANTHER" id="PTHR21139">
    <property type="entry name" value="TRIOSEPHOSPHATE ISOMERASE"/>
    <property type="match status" value="1"/>
</dbReference>
<evidence type="ECO:0000256" key="8">
    <source>
        <dbReference type="ARBA" id="ARBA00022432"/>
    </source>
</evidence>
<comment type="similarity">
    <text evidence="4 11">Belongs to the triosephosphate isomerase family.</text>
</comment>
<comment type="pathway">
    <text evidence="2 11">Carbohydrate degradation; glycolysis; D-glyceraldehyde 3-phosphate from glycerone phosphate: step 1/1.</text>
</comment>
<dbReference type="InterPro" id="IPR013785">
    <property type="entry name" value="Aldolase_TIM"/>
</dbReference>
<evidence type="ECO:0000256" key="1">
    <source>
        <dbReference type="ARBA" id="ARBA00000474"/>
    </source>
</evidence>
<reference evidence="13" key="1">
    <citation type="submission" date="2011-05" db="EMBL/GenBank/DDBJ databases">
        <authorList>
            <person name="Richards S.R."/>
            <person name="Qu J."/>
            <person name="Jiang H."/>
            <person name="Jhangiani S.N."/>
            <person name="Agravi P."/>
            <person name="Goodspeed R."/>
            <person name="Gross S."/>
            <person name="Mandapat C."/>
            <person name="Jackson L."/>
            <person name="Mathew T."/>
            <person name="Pu L."/>
            <person name="Thornton R."/>
            <person name="Saada N."/>
            <person name="Wilczek-Boney K.B."/>
            <person name="Lee S."/>
            <person name="Kovar C."/>
            <person name="Wu Y."/>
            <person name="Scherer S.E."/>
            <person name="Worley K.C."/>
            <person name="Muzny D.M."/>
            <person name="Gibbs R."/>
        </authorList>
    </citation>
    <scope>NUCLEOTIDE SEQUENCE</scope>
    <source>
        <strain evidence="13">Brora</strain>
    </source>
</reference>
<comment type="pathway">
    <text evidence="3 11">Carbohydrate biosynthesis; gluconeogenesis.</text>
</comment>